<evidence type="ECO:0000313" key="3">
    <source>
        <dbReference type="Proteomes" id="UP000243459"/>
    </source>
</evidence>
<reference evidence="3" key="1">
    <citation type="journal article" date="2017" name="Nat. Commun.">
        <title>The asparagus genome sheds light on the origin and evolution of a young Y chromosome.</title>
        <authorList>
            <person name="Harkess A."/>
            <person name="Zhou J."/>
            <person name="Xu C."/>
            <person name="Bowers J.E."/>
            <person name="Van der Hulst R."/>
            <person name="Ayyampalayam S."/>
            <person name="Mercati F."/>
            <person name="Riccardi P."/>
            <person name="McKain M.R."/>
            <person name="Kakrana A."/>
            <person name="Tang H."/>
            <person name="Ray J."/>
            <person name="Groenendijk J."/>
            <person name="Arikit S."/>
            <person name="Mathioni S.M."/>
            <person name="Nakano M."/>
            <person name="Shan H."/>
            <person name="Telgmann-Rauber A."/>
            <person name="Kanno A."/>
            <person name="Yue Z."/>
            <person name="Chen H."/>
            <person name="Li W."/>
            <person name="Chen Y."/>
            <person name="Xu X."/>
            <person name="Zhang Y."/>
            <person name="Luo S."/>
            <person name="Chen H."/>
            <person name="Gao J."/>
            <person name="Mao Z."/>
            <person name="Pires J.C."/>
            <person name="Luo M."/>
            <person name="Kudrna D."/>
            <person name="Wing R.A."/>
            <person name="Meyers B.C."/>
            <person name="Yi K."/>
            <person name="Kong H."/>
            <person name="Lavrijsen P."/>
            <person name="Sunseri F."/>
            <person name="Falavigna A."/>
            <person name="Ye Y."/>
            <person name="Leebens-Mack J.H."/>
            <person name="Chen G."/>
        </authorList>
    </citation>
    <scope>NUCLEOTIDE SEQUENCE [LARGE SCALE GENOMIC DNA]</scope>
    <source>
        <strain evidence="3">cv. DH0086</strain>
    </source>
</reference>
<evidence type="ECO:0000256" key="1">
    <source>
        <dbReference type="SAM" id="MobiDB-lite"/>
    </source>
</evidence>
<feature type="region of interest" description="Disordered" evidence="1">
    <location>
        <begin position="1"/>
        <end position="67"/>
    </location>
</feature>
<dbReference type="AlphaFoldDB" id="A0A5P1F4B1"/>
<feature type="region of interest" description="Disordered" evidence="1">
    <location>
        <begin position="313"/>
        <end position="333"/>
    </location>
</feature>
<protein>
    <submittedName>
        <fullName evidence="2">Uncharacterized protein</fullName>
    </submittedName>
</protein>
<sequence>MDLAGDDPASDGGERGESEMSPDPAPHDFVFSGEPDLPHQVEKPAEAADVRETINVGPDSANPDFSTDDFDEEGLLVDTPMLHFMYGSPQIDDQMPEDMFPESTLPKNPEDGPFEEAFVETDPVEPAVRPITSADMSTAVTPPLPPVTQGEGGPSSRLHVLVKELLSDNDPEKIVICIEVRSFFSFVNTMIGKLFHNGLFLHQFKPFLDSRLNSIRDAGYPDLVKAIIDDLDRLEHELQMLSEFLDAGASSFIAANLDTRLQTWRDTRVFAEFEIQVQRDRVDRVEANLAEDSASDHRRTRRHCLGNSSATHLLGPFLAGPSPQEDSASDHRRTRRHCLGNSSATHLLGTSRPQIALRSRVL</sequence>
<evidence type="ECO:0000313" key="2">
    <source>
        <dbReference type="EMBL" id="ONK73216.1"/>
    </source>
</evidence>
<keyword evidence="3" id="KW-1185">Reference proteome</keyword>
<proteinExistence type="predicted"/>
<organism evidence="2 3">
    <name type="scientific">Asparagus officinalis</name>
    <name type="common">Garden asparagus</name>
    <dbReference type="NCBI Taxonomy" id="4686"/>
    <lineage>
        <taxon>Eukaryota</taxon>
        <taxon>Viridiplantae</taxon>
        <taxon>Streptophyta</taxon>
        <taxon>Embryophyta</taxon>
        <taxon>Tracheophyta</taxon>
        <taxon>Spermatophyta</taxon>
        <taxon>Magnoliopsida</taxon>
        <taxon>Liliopsida</taxon>
        <taxon>Asparagales</taxon>
        <taxon>Asparagaceae</taxon>
        <taxon>Asparagoideae</taxon>
        <taxon>Asparagus</taxon>
    </lineage>
</organism>
<accession>A0A5P1F4B1</accession>
<dbReference type="Gramene" id="ONK73216">
    <property type="protein sequence ID" value="ONK73216"/>
    <property type="gene ID" value="A4U43_C04F28490"/>
</dbReference>
<name>A0A5P1F4B1_ASPOF</name>
<feature type="compositionally biased region" description="Basic and acidic residues" evidence="1">
    <location>
        <begin position="36"/>
        <end position="52"/>
    </location>
</feature>
<gene>
    <name evidence="2" type="ORF">A4U43_C04F28490</name>
</gene>
<dbReference type="Proteomes" id="UP000243459">
    <property type="component" value="Chromosome 4"/>
</dbReference>
<dbReference type="EMBL" id="CM007384">
    <property type="protein sequence ID" value="ONK73216.1"/>
    <property type="molecule type" value="Genomic_DNA"/>
</dbReference>